<evidence type="ECO:0000256" key="7">
    <source>
        <dbReference type="ARBA" id="ARBA00023136"/>
    </source>
</evidence>
<evidence type="ECO:0000256" key="6">
    <source>
        <dbReference type="ARBA" id="ARBA00022989"/>
    </source>
</evidence>
<evidence type="ECO:0000256" key="1">
    <source>
        <dbReference type="ARBA" id="ARBA00004141"/>
    </source>
</evidence>
<evidence type="ECO:0000256" key="3">
    <source>
        <dbReference type="ARBA" id="ARBA00007282"/>
    </source>
</evidence>
<dbReference type="PANTHER" id="PTHR31595">
    <property type="entry name" value="LONG-CHAIN-ALCOHOL O-FATTY-ACYLTRANSFERASE 3-RELATED"/>
    <property type="match status" value="1"/>
</dbReference>
<keyword evidence="7 10" id="KW-0472">Membrane</keyword>
<evidence type="ECO:0000256" key="5">
    <source>
        <dbReference type="ARBA" id="ARBA00022692"/>
    </source>
</evidence>
<dbReference type="EMBL" id="LR862137">
    <property type="protein sequence ID" value="CAD1844306.1"/>
    <property type="molecule type" value="Genomic_DNA"/>
</dbReference>
<feature type="region of interest" description="Disordered" evidence="9">
    <location>
        <begin position="418"/>
        <end position="439"/>
    </location>
</feature>
<feature type="transmembrane region" description="Helical" evidence="10">
    <location>
        <begin position="128"/>
        <end position="148"/>
    </location>
</feature>
<evidence type="ECO:0000259" key="11">
    <source>
        <dbReference type="Pfam" id="PF13813"/>
    </source>
</evidence>
<evidence type="ECO:0000256" key="2">
    <source>
        <dbReference type="ARBA" id="ARBA00005179"/>
    </source>
</evidence>
<evidence type="ECO:0000256" key="4">
    <source>
        <dbReference type="ARBA" id="ARBA00022679"/>
    </source>
</evidence>
<proteinExistence type="inferred from homology"/>
<sequence>MLLARARSRGAGQGRRRGRCTQGRRAGTRARCGCFFFFFIVQQVLFARKCPLLPEEVQQAGPEQQQEQEQELTERKKRRREAGSLRTCGEMEGQSELRSLAGVSAAAAAAMSYARFASARVPAGLPRLAALLPVVCLLPLLPFAFASVHLRGISAFFLAWLSLFKLLLLSLGLGPLHPSLPLFPFLLSSSLPVKLRPSPNPNPNPNPKSSNLSGLSDLSLLVLSSAVKAVILALIMPLYRFKPLMHPYLVLSLYCVHMYLALEIVLAGAAALARGALGMELEPQFDKPYLASSLRDFWGRRWNLMVSAVLRPAVYDPVRRRRGRAAGVLATFLVSGLMHEAMFYYLTLRPPTGEATAFFLLHGLCTAAEGWWARRRGAPSPPPWVAAPATLGFVAGTGFWLFFPPILRGVRTRWCSPSAPRRCASSPTPPGASSDRPLPRFKEIIRSGPAGLKKKMIAVAMHAQI</sequence>
<dbReference type="GO" id="GO:0008374">
    <property type="term" value="F:O-acyltransferase activity"/>
    <property type="evidence" value="ECO:0007669"/>
    <property type="project" value="InterPro"/>
</dbReference>
<evidence type="ECO:0000313" key="12">
    <source>
        <dbReference type="EMBL" id="CAD1844306.1"/>
    </source>
</evidence>
<evidence type="ECO:0000256" key="10">
    <source>
        <dbReference type="SAM" id="Phobius"/>
    </source>
</evidence>
<dbReference type="AlphaFoldDB" id="A0A6V7QNG1"/>
<feature type="transmembrane region" description="Helical" evidence="10">
    <location>
        <begin position="251"/>
        <end position="277"/>
    </location>
</feature>
<keyword evidence="8" id="KW-0012">Acyltransferase</keyword>
<feature type="transmembrane region" description="Helical" evidence="10">
    <location>
        <begin position="384"/>
        <end position="403"/>
    </location>
</feature>
<comment type="similarity">
    <text evidence="3">Belongs to the wax synthase family.</text>
</comment>
<evidence type="ECO:0000256" key="8">
    <source>
        <dbReference type="ARBA" id="ARBA00023315"/>
    </source>
</evidence>
<organism evidence="12">
    <name type="scientific">Ananas comosus var. bracteatus</name>
    <name type="common">red pineapple</name>
    <dbReference type="NCBI Taxonomy" id="296719"/>
    <lineage>
        <taxon>Eukaryota</taxon>
        <taxon>Viridiplantae</taxon>
        <taxon>Streptophyta</taxon>
        <taxon>Embryophyta</taxon>
        <taxon>Tracheophyta</taxon>
        <taxon>Spermatophyta</taxon>
        <taxon>Magnoliopsida</taxon>
        <taxon>Liliopsida</taxon>
        <taxon>Poales</taxon>
        <taxon>Bromeliaceae</taxon>
        <taxon>Bromelioideae</taxon>
        <taxon>Ananas</taxon>
    </lineage>
</organism>
<evidence type="ECO:0000256" key="9">
    <source>
        <dbReference type="SAM" id="MobiDB-lite"/>
    </source>
</evidence>
<comment type="pathway">
    <text evidence="2">Secondary metabolite biosynthesis.</text>
</comment>
<comment type="subcellular location">
    <subcellularLocation>
        <location evidence="1">Membrane</location>
        <topology evidence="1">Multi-pass membrane protein</topology>
    </subcellularLocation>
</comment>
<feature type="transmembrane region" description="Helical" evidence="10">
    <location>
        <begin position="155"/>
        <end position="176"/>
    </location>
</feature>
<dbReference type="GO" id="GO:0016020">
    <property type="term" value="C:membrane"/>
    <property type="evidence" value="ECO:0007669"/>
    <property type="project" value="UniProtKB-SubCell"/>
</dbReference>
<name>A0A6V7QNG1_ANACO</name>
<dbReference type="InterPro" id="IPR044851">
    <property type="entry name" value="Wax_synthase"/>
</dbReference>
<accession>A0A6V7QNG1</accession>
<keyword evidence="6 10" id="KW-1133">Transmembrane helix</keyword>
<dbReference type="GO" id="GO:0006629">
    <property type="term" value="P:lipid metabolic process"/>
    <property type="evidence" value="ECO:0007669"/>
    <property type="project" value="InterPro"/>
</dbReference>
<protein>
    <recommendedName>
        <fullName evidence="11">Wax synthase domain-containing protein</fullName>
    </recommendedName>
</protein>
<dbReference type="InterPro" id="IPR032805">
    <property type="entry name" value="Wax_synthase_dom"/>
</dbReference>
<reference evidence="12" key="1">
    <citation type="submission" date="2020-07" db="EMBL/GenBank/DDBJ databases">
        <authorList>
            <person name="Lin J."/>
        </authorList>
    </citation>
    <scope>NUCLEOTIDE SEQUENCE</scope>
</reference>
<feature type="domain" description="Wax synthase" evidence="11">
    <location>
        <begin position="282"/>
        <end position="361"/>
    </location>
</feature>
<dbReference type="Pfam" id="PF13813">
    <property type="entry name" value="MBOAT_2"/>
    <property type="match status" value="1"/>
</dbReference>
<keyword evidence="5 10" id="KW-0812">Transmembrane</keyword>
<feature type="region of interest" description="Disordered" evidence="9">
    <location>
        <begin position="1"/>
        <end position="22"/>
    </location>
</feature>
<feature type="region of interest" description="Disordered" evidence="9">
    <location>
        <begin position="58"/>
        <end position="84"/>
    </location>
</feature>
<dbReference type="PANTHER" id="PTHR31595:SF57">
    <property type="entry name" value="OS04G0481900 PROTEIN"/>
    <property type="match status" value="1"/>
</dbReference>
<gene>
    <name evidence="12" type="ORF">CB5_LOCUS27517</name>
</gene>
<keyword evidence="4" id="KW-0808">Transferase</keyword>
<feature type="transmembrane region" description="Helical" evidence="10">
    <location>
        <begin position="218"/>
        <end position="239"/>
    </location>
</feature>
<feature type="transmembrane region" description="Helical" evidence="10">
    <location>
        <begin position="326"/>
        <end position="346"/>
    </location>
</feature>